<dbReference type="OrthoDB" id="1809857at2"/>
<evidence type="ECO:0000313" key="1">
    <source>
        <dbReference type="EMBL" id="SHI27027.1"/>
    </source>
</evidence>
<organism evidence="1 2">
    <name type="scientific">Desulfosporosinus lacus DSM 15449</name>
    <dbReference type="NCBI Taxonomy" id="1121420"/>
    <lineage>
        <taxon>Bacteria</taxon>
        <taxon>Bacillati</taxon>
        <taxon>Bacillota</taxon>
        <taxon>Clostridia</taxon>
        <taxon>Eubacteriales</taxon>
        <taxon>Desulfitobacteriaceae</taxon>
        <taxon>Desulfosporosinus</taxon>
    </lineage>
</organism>
<dbReference type="EMBL" id="FQXJ01000014">
    <property type="protein sequence ID" value="SHI27027.1"/>
    <property type="molecule type" value="Genomic_DNA"/>
</dbReference>
<gene>
    <name evidence="1" type="ORF">SAMN02746098_03602</name>
</gene>
<dbReference type="AlphaFoldDB" id="A0A1M5ZRU5"/>
<evidence type="ECO:0000313" key="2">
    <source>
        <dbReference type="Proteomes" id="UP000183954"/>
    </source>
</evidence>
<name>A0A1M5ZRU5_9FIRM</name>
<dbReference type="RefSeq" id="WP_073031091.1">
    <property type="nucleotide sequence ID" value="NZ_FQXJ01000014.1"/>
</dbReference>
<proteinExistence type="predicted"/>
<keyword evidence="2" id="KW-1185">Reference proteome</keyword>
<sequence>MDKKKIKIFKRLTISAGVLSLLTVLLVGNIVYAKTEQSKLEIEKEGKAFQFKVEKMVSDSAIKTFDIDTKKYEPLFSDDLEKESTSVTEDIRTKVSAAEFTLGTSRMLKIGDRFPTYFFGGNEVLIAIEHADGTMSLVKYDVSKQDPLQTDHIVKEVK</sequence>
<accession>A0A1M5ZRU5</accession>
<dbReference type="STRING" id="1121420.SAMN02746098_03602"/>
<dbReference type="Proteomes" id="UP000183954">
    <property type="component" value="Unassembled WGS sequence"/>
</dbReference>
<protein>
    <submittedName>
        <fullName evidence="1">Uncharacterized protein</fullName>
    </submittedName>
</protein>
<reference evidence="2" key="1">
    <citation type="submission" date="2016-11" db="EMBL/GenBank/DDBJ databases">
        <authorList>
            <person name="Varghese N."/>
            <person name="Submissions S."/>
        </authorList>
    </citation>
    <scope>NUCLEOTIDE SEQUENCE [LARGE SCALE GENOMIC DNA]</scope>
    <source>
        <strain evidence="2">DSM 15449</strain>
    </source>
</reference>